<dbReference type="PANTHER" id="PTHR12128:SF66">
    <property type="entry name" value="4-HYDROXY-2-OXOGLUTARATE ALDOLASE, MITOCHONDRIAL"/>
    <property type="match status" value="1"/>
</dbReference>
<name>A0ABU9BAI7_9BURK</name>
<dbReference type="SMART" id="SM01130">
    <property type="entry name" value="DHDPS"/>
    <property type="match status" value="1"/>
</dbReference>
<dbReference type="SUPFAM" id="SSF51569">
    <property type="entry name" value="Aldolase"/>
    <property type="match status" value="1"/>
</dbReference>
<dbReference type="EC" id="4.3.3.7" evidence="4"/>
<sequence length="318" mass="33775">MIPSLSHVASARDACGVFTICPTPFTEDGHVDLEAIDRLVALQAAIGVAGLAVLGFLGEAHKLSNAEREAVIHRYLAAAGSLPVWVGVRALGTAGVVEQAMQAQDVGAAAVFAAPLDGASDALQFDHYAAIARAVRIPVVIHDFPASFETEIRPEVVARLALEGGVDLIKMEEPPVGQKISRIRALSGDRVRIFGGLGGVYFFEELQRGAVGTMTGFAFPEVLVAIHRCHAAGDVAGAAALFDRYLPLIRYEFQPRIGLALRKHVYLRRGVLGSDHLRAPGMTLDPITRQELEATVARVGLRLDVSGPQTIDLGGPRG</sequence>
<dbReference type="GO" id="GO:0008840">
    <property type="term" value="F:4-hydroxy-tetrahydrodipicolinate synthase activity"/>
    <property type="evidence" value="ECO:0007669"/>
    <property type="project" value="UniProtKB-EC"/>
</dbReference>
<dbReference type="CDD" id="cd00408">
    <property type="entry name" value="DHDPS-like"/>
    <property type="match status" value="1"/>
</dbReference>
<evidence type="ECO:0000256" key="1">
    <source>
        <dbReference type="ARBA" id="ARBA00007592"/>
    </source>
</evidence>
<dbReference type="EC" id="4.1.3.3" evidence="4"/>
<dbReference type="Pfam" id="PF00701">
    <property type="entry name" value="DHDPS"/>
    <property type="match status" value="1"/>
</dbReference>
<dbReference type="RefSeq" id="WP_341374369.1">
    <property type="nucleotide sequence ID" value="NZ_JBBUTF010000009.1"/>
</dbReference>
<protein>
    <submittedName>
        <fullName evidence="4">Dihydrodipicolinate synthase family protein</fullName>
        <ecNumber evidence="4">4.1.3.3</ecNumber>
        <ecNumber evidence="4">4.2.1.41</ecNumber>
        <ecNumber evidence="4">4.3.3.7</ecNumber>
    </submittedName>
</protein>
<dbReference type="InterPro" id="IPR013785">
    <property type="entry name" value="Aldolase_TIM"/>
</dbReference>
<evidence type="ECO:0000313" key="5">
    <source>
        <dbReference type="Proteomes" id="UP001368500"/>
    </source>
</evidence>
<evidence type="ECO:0000256" key="3">
    <source>
        <dbReference type="PIRNR" id="PIRNR001365"/>
    </source>
</evidence>
<dbReference type="Proteomes" id="UP001368500">
    <property type="component" value="Unassembled WGS sequence"/>
</dbReference>
<accession>A0ABU9BAI7</accession>
<dbReference type="GO" id="GO:0008747">
    <property type="term" value="F:N-acetylneuraminate lyase activity"/>
    <property type="evidence" value="ECO:0007669"/>
    <property type="project" value="UniProtKB-EC"/>
</dbReference>
<keyword evidence="2 3" id="KW-0456">Lyase</keyword>
<dbReference type="EMBL" id="JBBUTF010000009">
    <property type="protein sequence ID" value="MEK8026583.1"/>
    <property type="molecule type" value="Genomic_DNA"/>
</dbReference>
<comment type="caution">
    <text evidence="4">The sequence shown here is derived from an EMBL/GenBank/DDBJ whole genome shotgun (WGS) entry which is preliminary data.</text>
</comment>
<dbReference type="PIRSF" id="PIRSF001365">
    <property type="entry name" value="DHDPS"/>
    <property type="match status" value="1"/>
</dbReference>
<keyword evidence="5" id="KW-1185">Reference proteome</keyword>
<evidence type="ECO:0000256" key="2">
    <source>
        <dbReference type="ARBA" id="ARBA00023239"/>
    </source>
</evidence>
<organism evidence="4 5">
    <name type="scientific">Pseudaquabacterium rugosum</name>
    <dbReference type="NCBI Taxonomy" id="2984194"/>
    <lineage>
        <taxon>Bacteria</taxon>
        <taxon>Pseudomonadati</taxon>
        <taxon>Pseudomonadota</taxon>
        <taxon>Betaproteobacteria</taxon>
        <taxon>Burkholderiales</taxon>
        <taxon>Sphaerotilaceae</taxon>
        <taxon>Pseudaquabacterium</taxon>
    </lineage>
</organism>
<comment type="similarity">
    <text evidence="1 3">Belongs to the DapA family.</text>
</comment>
<dbReference type="Gene3D" id="3.20.20.70">
    <property type="entry name" value="Aldolase class I"/>
    <property type="match status" value="1"/>
</dbReference>
<dbReference type="EC" id="4.2.1.41" evidence="4"/>
<proteinExistence type="inferred from homology"/>
<reference evidence="4 5" key="1">
    <citation type="submission" date="2024-04" db="EMBL/GenBank/DDBJ databases">
        <title>Novel species of the genus Ideonella isolated from streams.</title>
        <authorList>
            <person name="Lu H."/>
        </authorList>
    </citation>
    <scope>NUCLEOTIDE SEQUENCE [LARGE SCALE GENOMIC DNA]</scope>
    <source>
        <strain evidence="4 5">BYS139W</strain>
    </source>
</reference>
<gene>
    <name evidence="4" type="ORF">AACH11_11485</name>
</gene>
<dbReference type="PANTHER" id="PTHR12128">
    <property type="entry name" value="DIHYDRODIPICOLINATE SYNTHASE"/>
    <property type="match status" value="1"/>
</dbReference>
<dbReference type="InterPro" id="IPR002220">
    <property type="entry name" value="DapA-like"/>
</dbReference>
<evidence type="ECO:0000313" key="4">
    <source>
        <dbReference type="EMBL" id="MEK8026583.1"/>
    </source>
</evidence>
<dbReference type="GO" id="GO:0047448">
    <property type="term" value="F:5-dehydro-4-deoxyglucarate dehydratase activity"/>
    <property type="evidence" value="ECO:0007669"/>
    <property type="project" value="UniProtKB-EC"/>
</dbReference>